<proteinExistence type="predicted"/>
<evidence type="ECO:0000313" key="4">
    <source>
        <dbReference type="Proteomes" id="UP000002320"/>
    </source>
</evidence>
<keyword evidence="4" id="KW-1185">Reference proteome</keyword>
<dbReference type="EMBL" id="DS233339">
    <property type="protein sequence ID" value="EDS29478.1"/>
    <property type="molecule type" value="Genomic_DNA"/>
</dbReference>
<dbReference type="InParanoid" id="B0XIN0"/>
<name>B0XIN0_CULQU</name>
<reference evidence="2" key="1">
    <citation type="submission" date="2007-03" db="EMBL/GenBank/DDBJ databases">
        <title>Annotation of Culex pipiens quinquefasciatus.</title>
        <authorList>
            <consortium name="The Broad Institute Genome Sequencing Platform"/>
            <person name="Atkinson P.W."/>
            <person name="Hemingway J."/>
            <person name="Christensen B.M."/>
            <person name="Higgs S."/>
            <person name="Kodira C."/>
            <person name="Hannick L."/>
            <person name="Megy K."/>
            <person name="O'Leary S."/>
            <person name="Pearson M."/>
            <person name="Haas B.J."/>
            <person name="Mauceli E."/>
            <person name="Wortman J.R."/>
            <person name="Lee N.H."/>
            <person name="Guigo R."/>
            <person name="Stanke M."/>
            <person name="Alvarado L."/>
            <person name="Amedeo P."/>
            <person name="Antoine C.H."/>
            <person name="Arensburger P."/>
            <person name="Bidwell S.L."/>
            <person name="Crawford M."/>
            <person name="Camaro F."/>
            <person name="Devon K."/>
            <person name="Engels R."/>
            <person name="Hammond M."/>
            <person name="Howarth C."/>
            <person name="Koehrsen M."/>
            <person name="Lawson D."/>
            <person name="Montgomery P."/>
            <person name="Nene V."/>
            <person name="Nusbaum C."/>
            <person name="Puiu D."/>
            <person name="Romero-Severson J."/>
            <person name="Severson D.W."/>
            <person name="Shumway M."/>
            <person name="Sisk P."/>
            <person name="Stolte C."/>
            <person name="Zeng Q."/>
            <person name="Eisenstadt E."/>
            <person name="Fraser-Liggett C."/>
            <person name="Strausberg R."/>
            <person name="Galagan J."/>
            <person name="Birren B."/>
            <person name="Collins F.H."/>
        </authorList>
    </citation>
    <scope>NUCLEOTIDE SEQUENCE [LARGE SCALE GENOMIC DNA]</scope>
    <source>
        <strain evidence="2">JHB</strain>
    </source>
</reference>
<evidence type="ECO:0000313" key="3">
    <source>
        <dbReference type="EnsemblMetazoa" id="CPIJ019235-PA"/>
    </source>
</evidence>
<feature type="region of interest" description="Disordered" evidence="1">
    <location>
        <begin position="1"/>
        <end position="57"/>
    </location>
</feature>
<feature type="compositionally biased region" description="Polar residues" evidence="1">
    <location>
        <begin position="89"/>
        <end position="101"/>
    </location>
</feature>
<protein>
    <submittedName>
        <fullName evidence="2 3">Uncharacterized protein</fullName>
    </submittedName>
</protein>
<accession>B0XIN0</accession>
<dbReference type="STRING" id="7176.B0XIN0"/>
<gene>
    <name evidence="3" type="primary">6053419</name>
    <name evidence="2" type="ORF">CpipJ_CPIJ019235</name>
</gene>
<dbReference type="VEuPathDB" id="VectorBase:CPIJ019235"/>
<reference evidence="3" key="2">
    <citation type="submission" date="2021-02" db="UniProtKB">
        <authorList>
            <consortium name="EnsemblMetazoa"/>
        </authorList>
    </citation>
    <scope>IDENTIFICATION</scope>
    <source>
        <strain evidence="3">JHB</strain>
    </source>
</reference>
<sequence length="108" mass="11403">MNSPLFRHRLRADPNRQLRHIRSSRLPPPPPLPRQATPTPSQSMVQRAPPSAVVPQIKSPSQGLGLMAQMAATAGGVAIGSAVGHTTDHTMTGKFSGSNSKKAVPVPQ</sequence>
<dbReference type="EnsemblMetazoa" id="CPIJ019235-RA">
    <property type="protein sequence ID" value="CPIJ019235-PA"/>
    <property type="gene ID" value="CPIJ019235"/>
</dbReference>
<feature type="region of interest" description="Disordered" evidence="1">
    <location>
        <begin position="83"/>
        <end position="108"/>
    </location>
</feature>
<dbReference type="AlphaFoldDB" id="B0XIN0"/>
<evidence type="ECO:0000256" key="1">
    <source>
        <dbReference type="SAM" id="MobiDB-lite"/>
    </source>
</evidence>
<evidence type="ECO:0000313" key="2">
    <source>
        <dbReference type="EMBL" id="EDS29478.1"/>
    </source>
</evidence>
<dbReference type="KEGG" id="cqu:CpipJ_CPIJ019235"/>
<organism>
    <name type="scientific">Culex quinquefasciatus</name>
    <name type="common">Southern house mosquito</name>
    <name type="synonym">Culex pungens</name>
    <dbReference type="NCBI Taxonomy" id="7176"/>
    <lineage>
        <taxon>Eukaryota</taxon>
        <taxon>Metazoa</taxon>
        <taxon>Ecdysozoa</taxon>
        <taxon>Arthropoda</taxon>
        <taxon>Hexapoda</taxon>
        <taxon>Insecta</taxon>
        <taxon>Pterygota</taxon>
        <taxon>Neoptera</taxon>
        <taxon>Endopterygota</taxon>
        <taxon>Diptera</taxon>
        <taxon>Nematocera</taxon>
        <taxon>Culicoidea</taxon>
        <taxon>Culicidae</taxon>
        <taxon>Culicinae</taxon>
        <taxon>Culicini</taxon>
        <taxon>Culex</taxon>
        <taxon>Culex</taxon>
    </lineage>
</organism>
<dbReference type="Proteomes" id="UP000002320">
    <property type="component" value="Unassembled WGS sequence"/>
</dbReference>
<feature type="compositionally biased region" description="Basic residues" evidence="1">
    <location>
        <begin position="1"/>
        <end position="10"/>
    </location>
</feature>
<dbReference type="HOGENOM" id="CLU_2209142_0_0_1"/>